<protein>
    <submittedName>
        <fullName evidence="1">Uncharacterized protein</fullName>
    </submittedName>
</protein>
<sequence>MTQEEYTAKKEKAFIELDRRNRVACRELASIIPRERANMEELKECRRIDERKHRERGSSVGGDDDSARYLLCVVV</sequence>
<keyword evidence="2" id="KW-1185">Reference proteome</keyword>
<reference evidence="1 2" key="1">
    <citation type="journal article" date="2018" name="PLoS ONE">
        <title>The draft genome of Kipferlia bialata reveals reductive genome evolution in fornicate parasites.</title>
        <authorList>
            <person name="Tanifuji G."/>
            <person name="Takabayashi S."/>
            <person name="Kume K."/>
            <person name="Takagi M."/>
            <person name="Nakayama T."/>
            <person name="Kamikawa R."/>
            <person name="Inagaki Y."/>
            <person name="Hashimoto T."/>
        </authorList>
    </citation>
    <scope>NUCLEOTIDE SEQUENCE [LARGE SCALE GENOMIC DNA]</scope>
    <source>
        <strain evidence="1">NY0173</strain>
    </source>
</reference>
<accession>A0A9K3CZA2</accession>
<dbReference type="EMBL" id="BDIP01001859">
    <property type="protein sequence ID" value="GIQ85280.1"/>
    <property type="molecule type" value="Genomic_DNA"/>
</dbReference>
<evidence type="ECO:0000313" key="1">
    <source>
        <dbReference type="EMBL" id="GIQ85280.1"/>
    </source>
</evidence>
<proteinExistence type="predicted"/>
<organism evidence="1 2">
    <name type="scientific">Kipferlia bialata</name>
    <dbReference type="NCBI Taxonomy" id="797122"/>
    <lineage>
        <taxon>Eukaryota</taxon>
        <taxon>Metamonada</taxon>
        <taxon>Carpediemonas-like organisms</taxon>
        <taxon>Kipferlia</taxon>
    </lineage>
</organism>
<dbReference type="AlphaFoldDB" id="A0A9K3CZA2"/>
<gene>
    <name evidence="1" type="ORF">KIPB_006919</name>
</gene>
<evidence type="ECO:0000313" key="2">
    <source>
        <dbReference type="Proteomes" id="UP000265618"/>
    </source>
</evidence>
<name>A0A9K3CZA2_9EUKA</name>
<dbReference type="Proteomes" id="UP000265618">
    <property type="component" value="Unassembled WGS sequence"/>
</dbReference>
<comment type="caution">
    <text evidence="1">The sequence shown here is derived from an EMBL/GenBank/DDBJ whole genome shotgun (WGS) entry which is preliminary data.</text>
</comment>